<keyword evidence="7" id="KW-0282">Flagellum</keyword>
<keyword evidence="3 6" id="KW-0963">Cytoplasm</keyword>
<dbReference type="EMBL" id="JAEMUH010000001">
    <property type="protein sequence ID" value="MBJ7549121.1"/>
    <property type="molecule type" value="Genomic_DNA"/>
</dbReference>
<evidence type="ECO:0000256" key="2">
    <source>
        <dbReference type="ARBA" id="ARBA00008787"/>
    </source>
</evidence>
<evidence type="ECO:0000256" key="6">
    <source>
        <dbReference type="PIRNR" id="PIRNR039090"/>
    </source>
</evidence>
<dbReference type="PANTHER" id="PTHR34773:SF1">
    <property type="entry name" value="FLAGELLAR SECRETION CHAPERONE FLIS"/>
    <property type="match status" value="1"/>
</dbReference>
<dbReference type="InterPro" id="IPR003713">
    <property type="entry name" value="FliS"/>
</dbReference>
<dbReference type="SUPFAM" id="SSF101116">
    <property type="entry name" value="Flagellar export chaperone FliS"/>
    <property type="match status" value="1"/>
</dbReference>
<evidence type="ECO:0000256" key="1">
    <source>
        <dbReference type="ARBA" id="ARBA00004514"/>
    </source>
</evidence>
<dbReference type="Proteomes" id="UP000598488">
    <property type="component" value="Unassembled WGS sequence"/>
</dbReference>
<dbReference type="InterPro" id="IPR036584">
    <property type="entry name" value="FliS_sf"/>
</dbReference>
<comment type="caution">
    <text evidence="7">The sequence shown here is derived from an EMBL/GenBank/DDBJ whole genome shotgun (WGS) entry which is preliminary data.</text>
</comment>
<evidence type="ECO:0000256" key="3">
    <source>
        <dbReference type="ARBA" id="ARBA00022490"/>
    </source>
</evidence>
<organism evidence="7 8">
    <name type="scientific">Marinomonas ostreistagni</name>
    <dbReference type="NCBI Taxonomy" id="359209"/>
    <lineage>
        <taxon>Bacteria</taxon>
        <taxon>Pseudomonadati</taxon>
        <taxon>Pseudomonadota</taxon>
        <taxon>Gammaproteobacteria</taxon>
        <taxon>Oceanospirillales</taxon>
        <taxon>Oceanospirillaceae</taxon>
        <taxon>Marinomonas</taxon>
    </lineage>
</organism>
<sequence length="144" mass="16140">MYGNKGINEYKKGSLKSDLASADPHRVIQLLMQGALERLALSKGFIERRDMEAKSSTLTRVVEIINALRDSLERDANPELVDNLDSLYEFMIAQIHEASLNMDIEKIDSVMALLLQIKGAWDQIGEADKQEAYAMQAEQRLGTA</sequence>
<comment type="subcellular location">
    <subcellularLocation>
        <location evidence="1 6">Cytoplasm</location>
        <location evidence="1 6">Cytosol</location>
    </subcellularLocation>
</comment>
<protein>
    <recommendedName>
        <fullName evidence="6">Flagellar secretion chaperone FliS</fullName>
    </recommendedName>
</protein>
<evidence type="ECO:0000256" key="5">
    <source>
        <dbReference type="ARBA" id="ARBA00023186"/>
    </source>
</evidence>
<name>A0ABS0Z629_9GAMM</name>
<evidence type="ECO:0000313" key="7">
    <source>
        <dbReference type="EMBL" id="MBJ7549121.1"/>
    </source>
</evidence>
<keyword evidence="4 6" id="KW-1005">Bacterial flagellum biogenesis</keyword>
<dbReference type="PIRSF" id="PIRSF039090">
    <property type="entry name" value="Flis"/>
    <property type="match status" value="1"/>
</dbReference>
<dbReference type="RefSeq" id="WP_199459969.1">
    <property type="nucleotide sequence ID" value="NZ_JAEMUH010000001.1"/>
</dbReference>
<keyword evidence="5" id="KW-0143">Chaperone</keyword>
<dbReference type="NCBIfam" id="TIGR00208">
    <property type="entry name" value="fliS"/>
    <property type="match status" value="1"/>
</dbReference>
<dbReference type="PANTHER" id="PTHR34773">
    <property type="entry name" value="FLAGELLAR SECRETION CHAPERONE FLIS"/>
    <property type="match status" value="1"/>
</dbReference>
<reference evidence="7 8" key="1">
    <citation type="submission" date="2020-12" db="EMBL/GenBank/DDBJ databases">
        <title>Comparative genome analysis of fungal antagonists Marinomonas ostreistagni 398 and M. spartinae 468.</title>
        <authorList>
            <person name="Fields J.L."/>
            <person name="Mavrodi O.V."/>
            <person name="Biber P.D."/>
            <person name="Indest K.J."/>
            <person name="Mavrodi D.V."/>
        </authorList>
    </citation>
    <scope>NUCLEOTIDE SEQUENCE [LARGE SCALE GENOMIC DNA]</scope>
    <source>
        <strain evidence="7 8">USM7</strain>
    </source>
</reference>
<accession>A0ABS0Z629</accession>
<dbReference type="CDD" id="cd16098">
    <property type="entry name" value="FliS"/>
    <property type="match status" value="1"/>
</dbReference>
<evidence type="ECO:0000313" key="8">
    <source>
        <dbReference type="Proteomes" id="UP000598488"/>
    </source>
</evidence>
<keyword evidence="7" id="KW-0969">Cilium</keyword>
<gene>
    <name evidence="7" type="primary">fliS</name>
    <name evidence="7" type="ORF">JHD44_00365</name>
</gene>
<keyword evidence="7" id="KW-0966">Cell projection</keyword>
<proteinExistence type="inferred from homology"/>
<dbReference type="Pfam" id="PF02561">
    <property type="entry name" value="FliS"/>
    <property type="match status" value="1"/>
</dbReference>
<dbReference type="Gene3D" id="1.20.120.340">
    <property type="entry name" value="Flagellar protein FliS"/>
    <property type="match status" value="1"/>
</dbReference>
<evidence type="ECO:0000256" key="4">
    <source>
        <dbReference type="ARBA" id="ARBA00022795"/>
    </source>
</evidence>
<keyword evidence="8" id="KW-1185">Reference proteome</keyword>
<comment type="similarity">
    <text evidence="2 6">Belongs to the FliS family.</text>
</comment>